<proteinExistence type="predicted"/>
<dbReference type="Gene3D" id="2.40.160.50">
    <property type="entry name" value="membrane protein fhac: a member of the omp85/tpsb transporter family"/>
    <property type="match status" value="1"/>
</dbReference>
<dbReference type="AlphaFoldDB" id="A0A2S9YJW5"/>
<dbReference type="GO" id="GO:0019867">
    <property type="term" value="C:outer membrane"/>
    <property type="evidence" value="ECO:0007669"/>
    <property type="project" value="InterPro"/>
</dbReference>
<dbReference type="Pfam" id="PF01103">
    <property type="entry name" value="Omp85"/>
    <property type="match status" value="1"/>
</dbReference>
<comment type="subcellular location">
    <subcellularLocation>
        <location evidence="1">Membrane</location>
    </subcellularLocation>
</comment>
<dbReference type="EMBL" id="PVNL01000095">
    <property type="protein sequence ID" value="PRQ05403.1"/>
    <property type="molecule type" value="Genomic_DNA"/>
</dbReference>
<dbReference type="OrthoDB" id="333971at2"/>
<reference evidence="5 6" key="1">
    <citation type="submission" date="2018-03" db="EMBL/GenBank/DDBJ databases">
        <title>Draft Genome Sequences of the Obligatory Marine Myxobacteria Enhygromyxa salina SWB007.</title>
        <authorList>
            <person name="Poehlein A."/>
            <person name="Moghaddam J.A."/>
            <person name="Harms H."/>
            <person name="Alanjari M."/>
            <person name="Koenig G.M."/>
            <person name="Daniel R."/>
            <person name="Schaeberle T.F."/>
        </authorList>
    </citation>
    <scope>NUCLEOTIDE SEQUENCE [LARGE SCALE GENOMIC DNA]</scope>
    <source>
        <strain evidence="5 6">SWB007</strain>
    </source>
</reference>
<gene>
    <name evidence="5" type="ORF">ENSA7_46280</name>
</gene>
<dbReference type="NCBIfam" id="NF047779">
    <property type="entry name" value="Omp85_fam"/>
    <property type="match status" value="1"/>
</dbReference>
<organism evidence="5 6">
    <name type="scientific">Enhygromyxa salina</name>
    <dbReference type="NCBI Taxonomy" id="215803"/>
    <lineage>
        <taxon>Bacteria</taxon>
        <taxon>Pseudomonadati</taxon>
        <taxon>Myxococcota</taxon>
        <taxon>Polyangia</taxon>
        <taxon>Nannocystales</taxon>
        <taxon>Nannocystaceae</taxon>
        <taxon>Enhygromyxa</taxon>
    </lineage>
</organism>
<sequence length="486" mass="54054">MSVAAALALWLVWAPPEAGPAGPDSGPVSQDPKQGKRKNKSKRAADDPYRLESGVLPAVSYDIDLGLGFGALVTLARFHPDYQPFRWRLEILLNATVKNTPGVGVRLPFHDDYIKADFPGLWGGRLRINTQLRFRRFTNHGWYGIGNATQALAPWEDIDPEAAPDEFAAARRYHQYDRIYPMLDFNTRLILWDRSRVGGDARRPCGPKRADRCPPSAYGGVAGAVEHKQRLEALVGTSFAYNVINPYPDTKLSEDLELRETDSVDGETLRDLMHGTQNHAVWTLNLGLLYDTRDHEFVPTRGSFTELSGRFSPGVDQGLTFGQLFLGSAVFVPLYGEYLVLAARGALDYLVGKPPLYELGQFGVLVQRDGPGGSWSVRGVPRQRYFGKQKALVNLELRSMFYRFTISNQRFGLGALAFVDAGRVWTDYKPTMLAGADVDGRFEDIKVGVGGGLRITWGETLVIRADPAWSPTDENFGFYIDIGQMF</sequence>
<accession>A0A2S9YJW5</accession>
<keyword evidence="2" id="KW-0472">Membrane</keyword>
<evidence type="ECO:0000256" key="1">
    <source>
        <dbReference type="ARBA" id="ARBA00004370"/>
    </source>
</evidence>
<protein>
    <submittedName>
        <fullName evidence="5">Surface antigen</fullName>
    </submittedName>
</protein>
<feature type="region of interest" description="Disordered" evidence="3">
    <location>
        <begin position="17"/>
        <end position="46"/>
    </location>
</feature>
<evidence type="ECO:0000256" key="2">
    <source>
        <dbReference type="ARBA" id="ARBA00023136"/>
    </source>
</evidence>
<dbReference type="RefSeq" id="WP_106091556.1">
    <property type="nucleotide sequence ID" value="NZ_PVNL01000095.1"/>
</dbReference>
<evidence type="ECO:0000256" key="3">
    <source>
        <dbReference type="SAM" id="MobiDB-lite"/>
    </source>
</evidence>
<evidence type="ECO:0000259" key="4">
    <source>
        <dbReference type="Pfam" id="PF01103"/>
    </source>
</evidence>
<evidence type="ECO:0000313" key="5">
    <source>
        <dbReference type="EMBL" id="PRQ05403.1"/>
    </source>
</evidence>
<dbReference type="InterPro" id="IPR000184">
    <property type="entry name" value="Bac_surfAg_D15"/>
</dbReference>
<dbReference type="Proteomes" id="UP000238823">
    <property type="component" value="Unassembled WGS sequence"/>
</dbReference>
<comment type="caution">
    <text evidence="5">The sequence shown here is derived from an EMBL/GenBank/DDBJ whole genome shotgun (WGS) entry which is preliminary data.</text>
</comment>
<evidence type="ECO:0000313" key="6">
    <source>
        <dbReference type="Proteomes" id="UP000238823"/>
    </source>
</evidence>
<feature type="domain" description="Bacterial surface antigen (D15)" evidence="4">
    <location>
        <begin position="274"/>
        <end position="486"/>
    </location>
</feature>
<name>A0A2S9YJW5_9BACT</name>